<evidence type="ECO:0000256" key="2">
    <source>
        <dbReference type="ARBA" id="ARBA00022679"/>
    </source>
</evidence>
<comment type="similarity">
    <text evidence="1">Belongs to the glycosyltransferase 90 family.</text>
</comment>
<proteinExistence type="inferred from homology"/>
<feature type="signal peptide" evidence="3">
    <location>
        <begin position="1"/>
        <end position="20"/>
    </location>
</feature>
<gene>
    <name evidence="5" type="ORF">CYMTET_40287</name>
</gene>
<feature type="domain" description="Glycosyl transferase CAP10" evidence="4">
    <location>
        <begin position="59"/>
        <end position="143"/>
    </location>
</feature>
<evidence type="ECO:0000313" key="6">
    <source>
        <dbReference type="Proteomes" id="UP001190700"/>
    </source>
</evidence>
<comment type="caution">
    <text evidence="5">The sequence shown here is derived from an EMBL/GenBank/DDBJ whole genome shotgun (WGS) entry which is preliminary data.</text>
</comment>
<evidence type="ECO:0000256" key="1">
    <source>
        <dbReference type="ARBA" id="ARBA00010118"/>
    </source>
</evidence>
<reference evidence="5 6" key="1">
    <citation type="journal article" date="2015" name="Genome Biol. Evol.">
        <title>Comparative Genomics of a Bacterivorous Green Alga Reveals Evolutionary Causalities and Consequences of Phago-Mixotrophic Mode of Nutrition.</title>
        <authorList>
            <person name="Burns J.A."/>
            <person name="Paasch A."/>
            <person name="Narechania A."/>
            <person name="Kim E."/>
        </authorList>
    </citation>
    <scope>NUCLEOTIDE SEQUENCE [LARGE SCALE GENOMIC DNA]</scope>
    <source>
        <strain evidence="5 6">PLY_AMNH</strain>
    </source>
</reference>
<dbReference type="EMBL" id="LGRX02026777">
    <property type="protein sequence ID" value="KAK3250326.1"/>
    <property type="molecule type" value="Genomic_DNA"/>
</dbReference>
<evidence type="ECO:0000256" key="3">
    <source>
        <dbReference type="SAM" id="SignalP"/>
    </source>
</evidence>
<evidence type="ECO:0000313" key="5">
    <source>
        <dbReference type="EMBL" id="KAK3250326.1"/>
    </source>
</evidence>
<dbReference type="Pfam" id="PF05686">
    <property type="entry name" value="Glyco_transf_90"/>
    <property type="match status" value="1"/>
</dbReference>
<name>A0AAE0F345_9CHLO</name>
<keyword evidence="2" id="KW-0808">Transferase</keyword>
<protein>
    <recommendedName>
        <fullName evidence="4">Glycosyl transferase CAP10 domain-containing protein</fullName>
    </recommendedName>
</protein>
<keyword evidence="3" id="KW-0732">Signal</keyword>
<dbReference type="GO" id="GO:0016740">
    <property type="term" value="F:transferase activity"/>
    <property type="evidence" value="ECO:0007669"/>
    <property type="project" value="UniProtKB-KW"/>
</dbReference>
<dbReference type="InterPro" id="IPR051091">
    <property type="entry name" value="O-Glucosyltr/Glycosyltrsf_90"/>
</dbReference>
<sequence length="231" mass="25221">MGWAFLWSVLASSVYLKTLTELCSNLLSLPSISGAPTALFLQRTEWLFLKTVAPILKALVDIDGVSNSWSGFYLALMSNAVVIKVESAMQQWYYGALKPWKHYIPVAANLTDLGAAVRHALNVSHIREMQDMMGNATEVINKITYKGEVERLANQLAQVFASAALKHHGAPVFHQSLAHEVSNLKLAEQAVADEHLAKKRSKKRAKAKAARADAALAAAALADLPPKRHGK</sequence>
<dbReference type="InterPro" id="IPR006598">
    <property type="entry name" value="CAP10"/>
</dbReference>
<keyword evidence="6" id="KW-1185">Reference proteome</keyword>
<feature type="chain" id="PRO_5042014664" description="Glycosyl transferase CAP10 domain-containing protein" evidence="3">
    <location>
        <begin position="21"/>
        <end position="231"/>
    </location>
</feature>
<dbReference type="PANTHER" id="PTHR12203">
    <property type="entry name" value="KDEL LYS-ASP-GLU-LEU CONTAINING - RELATED"/>
    <property type="match status" value="1"/>
</dbReference>
<dbReference type="Proteomes" id="UP001190700">
    <property type="component" value="Unassembled WGS sequence"/>
</dbReference>
<organism evidence="5 6">
    <name type="scientific">Cymbomonas tetramitiformis</name>
    <dbReference type="NCBI Taxonomy" id="36881"/>
    <lineage>
        <taxon>Eukaryota</taxon>
        <taxon>Viridiplantae</taxon>
        <taxon>Chlorophyta</taxon>
        <taxon>Pyramimonadophyceae</taxon>
        <taxon>Pyramimonadales</taxon>
        <taxon>Pyramimonadaceae</taxon>
        <taxon>Cymbomonas</taxon>
    </lineage>
</organism>
<evidence type="ECO:0000259" key="4">
    <source>
        <dbReference type="Pfam" id="PF05686"/>
    </source>
</evidence>
<accession>A0AAE0F345</accession>
<dbReference type="PANTHER" id="PTHR12203:SF35">
    <property type="entry name" value="PROTEIN O-GLUCOSYLTRANSFERASE 1"/>
    <property type="match status" value="1"/>
</dbReference>
<dbReference type="AlphaFoldDB" id="A0AAE0F345"/>